<reference evidence="7" key="1">
    <citation type="journal article" date="2019" name="Int. J. Syst. Evol. Microbiol.">
        <title>The Global Catalogue of Microorganisms (GCM) 10K type strain sequencing project: providing services to taxonomists for standard genome sequencing and annotation.</title>
        <authorList>
            <consortium name="The Broad Institute Genomics Platform"/>
            <consortium name="The Broad Institute Genome Sequencing Center for Infectious Disease"/>
            <person name="Wu L."/>
            <person name="Ma J."/>
        </authorList>
    </citation>
    <scope>NUCLEOTIDE SEQUENCE [LARGE SCALE GENOMIC DNA]</scope>
    <source>
        <strain evidence="7">CGMCC 1.16275</strain>
    </source>
</reference>
<dbReference type="EMBL" id="JBHTCM010000026">
    <property type="protein sequence ID" value="MFC7335102.1"/>
    <property type="molecule type" value="Genomic_DNA"/>
</dbReference>
<evidence type="ECO:0000256" key="2">
    <source>
        <dbReference type="ARBA" id="ARBA00022723"/>
    </source>
</evidence>
<accession>A0ABW2L0W4</accession>
<sequence length="245" mass="25759">MRLQLMSWPEVETYLQRRTDIIIPIGSTEQHGPTGLLGTDAITAEAIAWKLGEAVGACVGPTLGVGMAHHHLAFAGTVSLRPSTLAAVVADVVASLHRHGFTHMLFVNGHGGNVATVNMAFQEIAAASSFGGGSVPPVCSIVNWWDGNRVKDLARTLYGDQDGSHGTASEISVTWAVHPDQVRRAEFGPAPAARPWTDAADFRRHFPDGRIGSNPGLSDPAHGAALIEAAVADLAERHAGFAARA</sequence>
<dbReference type="SUPFAM" id="SSF102215">
    <property type="entry name" value="Creatininase"/>
    <property type="match status" value="1"/>
</dbReference>
<evidence type="ECO:0000313" key="7">
    <source>
        <dbReference type="Proteomes" id="UP001596456"/>
    </source>
</evidence>
<keyword evidence="4" id="KW-0862">Zinc</keyword>
<keyword evidence="2" id="KW-0479">Metal-binding</keyword>
<keyword evidence="3" id="KW-0378">Hydrolase</keyword>
<gene>
    <name evidence="6" type="ORF">ACFQPS_18185</name>
</gene>
<evidence type="ECO:0000256" key="4">
    <source>
        <dbReference type="ARBA" id="ARBA00022833"/>
    </source>
</evidence>
<evidence type="ECO:0000256" key="1">
    <source>
        <dbReference type="ARBA" id="ARBA00001947"/>
    </source>
</evidence>
<evidence type="ECO:0000313" key="6">
    <source>
        <dbReference type="EMBL" id="MFC7335102.1"/>
    </source>
</evidence>
<dbReference type="Proteomes" id="UP001596456">
    <property type="component" value="Unassembled WGS sequence"/>
</dbReference>
<keyword evidence="7" id="KW-1185">Reference proteome</keyword>
<evidence type="ECO:0000256" key="5">
    <source>
        <dbReference type="ARBA" id="ARBA00024029"/>
    </source>
</evidence>
<organism evidence="6 7">
    <name type="scientific">Rhodocista pekingensis</name>
    <dbReference type="NCBI Taxonomy" id="201185"/>
    <lineage>
        <taxon>Bacteria</taxon>
        <taxon>Pseudomonadati</taxon>
        <taxon>Pseudomonadota</taxon>
        <taxon>Alphaproteobacteria</taxon>
        <taxon>Rhodospirillales</taxon>
        <taxon>Azospirillaceae</taxon>
        <taxon>Rhodocista</taxon>
    </lineage>
</organism>
<dbReference type="Gene3D" id="3.40.50.10310">
    <property type="entry name" value="Creatininase"/>
    <property type="match status" value="1"/>
</dbReference>
<comment type="caution">
    <text evidence="6">The sequence shown here is derived from an EMBL/GenBank/DDBJ whole genome shotgun (WGS) entry which is preliminary data.</text>
</comment>
<comment type="cofactor">
    <cofactor evidence="1">
        <name>Zn(2+)</name>
        <dbReference type="ChEBI" id="CHEBI:29105"/>
    </cofactor>
</comment>
<dbReference type="RefSeq" id="WP_377360642.1">
    <property type="nucleotide sequence ID" value="NZ_JBHTCM010000026.1"/>
</dbReference>
<dbReference type="InterPro" id="IPR024087">
    <property type="entry name" value="Creatininase-like_sf"/>
</dbReference>
<proteinExistence type="inferred from homology"/>
<name>A0ABW2L0W4_9PROT</name>
<dbReference type="Pfam" id="PF02633">
    <property type="entry name" value="Creatininase"/>
    <property type="match status" value="1"/>
</dbReference>
<dbReference type="PANTHER" id="PTHR35005:SF1">
    <property type="entry name" value="2-AMINO-5-FORMYLAMINO-6-RIBOSYLAMINOPYRIMIDIN-4(3H)-ONE 5'-MONOPHOSPHATE DEFORMYLASE"/>
    <property type="match status" value="1"/>
</dbReference>
<dbReference type="InterPro" id="IPR003785">
    <property type="entry name" value="Creatininase/forma_Hydrolase"/>
</dbReference>
<evidence type="ECO:0000256" key="3">
    <source>
        <dbReference type="ARBA" id="ARBA00022801"/>
    </source>
</evidence>
<dbReference type="PANTHER" id="PTHR35005">
    <property type="entry name" value="3-DEHYDRO-SCYLLO-INOSOSE HYDROLASE"/>
    <property type="match status" value="1"/>
</dbReference>
<protein>
    <submittedName>
        <fullName evidence="6">Creatininase family protein</fullName>
    </submittedName>
</protein>
<comment type="similarity">
    <text evidence="5">Belongs to the creatininase superfamily.</text>
</comment>